<dbReference type="PANTHER" id="PTHR44027">
    <property type="entry name" value="DNAJ HOMOLOG SUBFAMILY C MEMBER 5 HOMOLOG"/>
    <property type="match status" value="1"/>
</dbReference>
<evidence type="ECO:0000259" key="7">
    <source>
        <dbReference type="PROSITE" id="PS50076"/>
    </source>
</evidence>
<dbReference type="AlphaFoldDB" id="G0UVU7"/>
<dbReference type="GO" id="GO:0005737">
    <property type="term" value="C:cytoplasm"/>
    <property type="evidence" value="ECO:0007669"/>
    <property type="project" value="UniProtKB-ARBA"/>
</dbReference>
<dbReference type="InterPro" id="IPR001623">
    <property type="entry name" value="DnaJ_domain"/>
</dbReference>
<organism evidence="8">
    <name type="scientific">Trypanosoma congolense (strain IL3000)</name>
    <dbReference type="NCBI Taxonomy" id="1068625"/>
    <lineage>
        <taxon>Eukaryota</taxon>
        <taxon>Discoba</taxon>
        <taxon>Euglenozoa</taxon>
        <taxon>Kinetoplastea</taxon>
        <taxon>Metakinetoplastina</taxon>
        <taxon>Trypanosomatida</taxon>
        <taxon>Trypanosomatidae</taxon>
        <taxon>Trypanosoma</taxon>
        <taxon>Nannomonas</taxon>
    </lineage>
</organism>
<comment type="subcellular location">
    <subcellularLocation>
        <location evidence="1">Membrane</location>
        <topology evidence="1">Lipid-anchor</topology>
    </subcellularLocation>
</comment>
<dbReference type="PANTHER" id="PTHR44027:SF7">
    <property type="entry name" value="DNAJ HOMOLOG SUBFAMILY C MEMBER 5 HOMOLOG"/>
    <property type="match status" value="1"/>
</dbReference>
<dbReference type="Pfam" id="PF10269">
    <property type="entry name" value="Tmemb_185A"/>
    <property type="match status" value="1"/>
</dbReference>
<evidence type="ECO:0000256" key="5">
    <source>
        <dbReference type="ARBA" id="ARBA00023288"/>
    </source>
</evidence>
<keyword evidence="5" id="KW-0449">Lipoprotein</keyword>
<gene>
    <name evidence="8" type="ORF">TCIL3000_10_2740</name>
</gene>
<evidence type="ECO:0000256" key="4">
    <source>
        <dbReference type="ARBA" id="ARBA00023186"/>
    </source>
</evidence>
<dbReference type="Pfam" id="PF00226">
    <property type="entry name" value="DnaJ"/>
    <property type="match status" value="1"/>
</dbReference>
<sequence>MPSYYDVLGVSRDASPEDVRKAYRALALQYHPDRAGLEGVAKFREIQKAYEILSSTQKRRIYDKYGEFGLEHDDYVFNSTGARILFVVADFIPFLILSLVSMFMAFLGTYVDGGFRSRDEQTVDDTSRSYWNYTKVFIPVFILDAFLLMPIILLAVTAAFSCILVVEGTPLRRWVLYLLALKASLVIALSIIVPVVKDANDEKKLRGETDFYMWCLCLIPLYIYTSILTSDCICDVVKVLQRRQRIRKEKGERFLRSATLLSVFRLGNGLSLVAFTVLIALRADDIITTNYYIVIGLPSLLCAISLIMMMLANQMCLSSQGKAPVGLCFYACSLIYNVLLFSIVLATVGMTCKRLNDLVLVEQGQQVDVFGLNLAFTPVYILLGIVMLAALAIPCCASFEGPQTGGPRSGTEQQRPCRAEENLRGAEEAPVELGSLAAETTGNMYDDTAGANTHVEMLRKADVVPVGQVHVSAGLREDGRYKALVDID</sequence>
<feature type="transmembrane region" description="Helical" evidence="6">
    <location>
        <begin position="175"/>
        <end position="196"/>
    </location>
</feature>
<keyword evidence="6" id="KW-0812">Transmembrane</keyword>
<evidence type="ECO:0000256" key="2">
    <source>
        <dbReference type="ARBA" id="ARBA00023136"/>
    </source>
</evidence>
<dbReference type="PROSITE" id="PS50076">
    <property type="entry name" value="DNAJ_2"/>
    <property type="match status" value="1"/>
</dbReference>
<feature type="transmembrane region" description="Helical" evidence="6">
    <location>
        <begin position="291"/>
        <end position="312"/>
    </location>
</feature>
<proteinExistence type="predicted"/>
<reference evidence="8" key="1">
    <citation type="journal article" date="2012" name="Proc. Natl. Acad. Sci. U.S.A.">
        <title>Antigenic diversity is generated by distinct evolutionary mechanisms in African trypanosome species.</title>
        <authorList>
            <person name="Jackson A.P."/>
            <person name="Berry A."/>
            <person name="Aslett M."/>
            <person name="Allison H.C."/>
            <person name="Burton P."/>
            <person name="Vavrova-Anderson J."/>
            <person name="Brown R."/>
            <person name="Browne H."/>
            <person name="Corton N."/>
            <person name="Hauser H."/>
            <person name="Gamble J."/>
            <person name="Gilderthorp R."/>
            <person name="Marcello L."/>
            <person name="McQuillan J."/>
            <person name="Otto T.D."/>
            <person name="Quail M.A."/>
            <person name="Sanders M.J."/>
            <person name="van Tonder A."/>
            <person name="Ginger M.L."/>
            <person name="Field M.C."/>
            <person name="Barry J.D."/>
            <person name="Hertz-Fowler C."/>
            <person name="Berriman M."/>
        </authorList>
    </citation>
    <scope>NUCLEOTIDE SEQUENCE</scope>
    <source>
        <strain evidence="8">IL3000</strain>
    </source>
</reference>
<feature type="transmembrane region" description="Helical" evidence="6">
    <location>
        <begin position="84"/>
        <end position="107"/>
    </location>
</feature>
<feature type="domain" description="J" evidence="7">
    <location>
        <begin position="3"/>
        <end position="66"/>
    </location>
</feature>
<name>G0UVU7_TRYCI</name>
<dbReference type="CDD" id="cd06257">
    <property type="entry name" value="DnaJ"/>
    <property type="match status" value="1"/>
</dbReference>
<keyword evidence="4" id="KW-0143">Chaperone</keyword>
<feature type="transmembrane region" description="Helical" evidence="6">
    <location>
        <begin position="324"/>
        <end position="350"/>
    </location>
</feature>
<evidence type="ECO:0000256" key="3">
    <source>
        <dbReference type="ARBA" id="ARBA00023139"/>
    </source>
</evidence>
<keyword evidence="3" id="KW-0564">Palmitate</keyword>
<dbReference type="VEuPathDB" id="TriTrypDB:TcIL3000_10_2740"/>
<feature type="transmembrane region" description="Helical" evidence="6">
    <location>
        <begin position="211"/>
        <end position="237"/>
    </location>
</feature>
<dbReference type="InterPro" id="IPR019396">
    <property type="entry name" value="TM_Fragile-X-F-assoc"/>
</dbReference>
<protein>
    <submittedName>
        <fullName evidence="8">Uncharacterized protein TCIL3000_10_2740</fullName>
    </submittedName>
</protein>
<evidence type="ECO:0000256" key="6">
    <source>
        <dbReference type="SAM" id="Phobius"/>
    </source>
</evidence>
<feature type="transmembrane region" description="Helical" evidence="6">
    <location>
        <begin position="258"/>
        <end position="279"/>
    </location>
</feature>
<feature type="transmembrane region" description="Helical" evidence="6">
    <location>
        <begin position="136"/>
        <end position="166"/>
    </location>
</feature>
<evidence type="ECO:0000256" key="1">
    <source>
        <dbReference type="ARBA" id="ARBA00004635"/>
    </source>
</evidence>
<dbReference type="PRINTS" id="PR00625">
    <property type="entry name" value="JDOMAIN"/>
</dbReference>
<accession>G0UVU7</accession>
<keyword evidence="2 6" id="KW-0472">Membrane</keyword>
<dbReference type="InterPro" id="IPR051434">
    <property type="entry name" value="DnaJ_C_subfamily_member5"/>
</dbReference>
<evidence type="ECO:0000313" key="8">
    <source>
        <dbReference type="EMBL" id="CCC93513.1"/>
    </source>
</evidence>
<dbReference type="GO" id="GO:0016020">
    <property type="term" value="C:membrane"/>
    <property type="evidence" value="ECO:0007669"/>
    <property type="project" value="UniProtKB-SubCell"/>
</dbReference>
<dbReference type="SUPFAM" id="SSF46565">
    <property type="entry name" value="Chaperone J-domain"/>
    <property type="match status" value="1"/>
</dbReference>
<dbReference type="EMBL" id="HE575323">
    <property type="protein sequence ID" value="CCC93513.1"/>
    <property type="molecule type" value="Genomic_DNA"/>
</dbReference>
<keyword evidence="6" id="KW-1133">Transmembrane helix</keyword>
<dbReference type="SMART" id="SM00271">
    <property type="entry name" value="DnaJ"/>
    <property type="match status" value="1"/>
</dbReference>
<dbReference type="Gene3D" id="1.10.287.110">
    <property type="entry name" value="DnaJ domain"/>
    <property type="match status" value="1"/>
</dbReference>
<dbReference type="InterPro" id="IPR036869">
    <property type="entry name" value="J_dom_sf"/>
</dbReference>
<feature type="transmembrane region" description="Helical" evidence="6">
    <location>
        <begin position="370"/>
        <end position="393"/>
    </location>
</feature>